<sequence length="354" mass="39717">MKLFARYAGWLYLKSFLIVFLSLELFYVGIDLLTNLKDIPSSANLQLLYIGLTALTAVSYVLPISLVFGIIISHINMVRSNELVSFYALGISKNNVIITPFFMALFITCIYVGLNFTPFAYAYDYQKGIINGVNFNRATTDSFLKFDGKFIYIKELNPLEKDIKNIVIFDVNQTELNSVTFAKSAYFKDNAWDLIDANITTLPKIFKVGNDGLILQNKDHLNTLKGFSPKSIQSANQNEKVGLSIGDAFDFMLTFKNEGASINSAKVAFYTLTIAPFFAPFLLLIIYYHLPTTGRFFNLALASFIYVLITLITWGILFVLARFSATGVIVAELGIVLPVICILSYALYLLKAHR</sequence>
<dbReference type="EMBL" id="CAJHOF010000006">
    <property type="protein sequence ID" value="CAD7288210.1"/>
    <property type="molecule type" value="Genomic_DNA"/>
</dbReference>
<evidence type="ECO:0000256" key="5">
    <source>
        <dbReference type="ARBA" id="ARBA00023136"/>
    </source>
</evidence>
<evidence type="ECO:0000313" key="7">
    <source>
        <dbReference type="EMBL" id="CAD7288210.1"/>
    </source>
</evidence>
<dbReference type="PANTHER" id="PTHR33529:SF6">
    <property type="entry name" value="YJGP_YJGQ FAMILY PERMEASE"/>
    <property type="match status" value="1"/>
</dbReference>
<keyword evidence="5 6" id="KW-0472">Membrane</keyword>
<evidence type="ECO:0008006" key="9">
    <source>
        <dbReference type="Google" id="ProtNLM"/>
    </source>
</evidence>
<evidence type="ECO:0000256" key="4">
    <source>
        <dbReference type="ARBA" id="ARBA00022989"/>
    </source>
</evidence>
<accession>A0ABN7K7Z0</accession>
<dbReference type="PANTHER" id="PTHR33529">
    <property type="entry name" value="SLR0882 PROTEIN-RELATED"/>
    <property type="match status" value="1"/>
</dbReference>
<dbReference type="RefSeq" id="WP_229932713.1">
    <property type="nucleotide sequence ID" value="NZ_CAJHOF010000006.1"/>
</dbReference>
<keyword evidence="3 6" id="KW-0812">Transmembrane</keyword>
<evidence type="ECO:0000256" key="1">
    <source>
        <dbReference type="ARBA" id="ARBA00004651"/>
    </source>
</evidence>
<proteinExistence type="predicted"/>
<evidence type="ECO:0000256" key="2">
    <source>
        <dbReference type="ARBA" id="ARBA00022475"/>
    </source>
</evidence>
<evidence type="ECO:0000313" key="8">
    <source>
        <dbReference type="Proteomes" id="UP000789803"/>
    </source>
</evidence>
<feature type="transmembrane region" description="Helical" evidence="6">
    <location>
        <begin position="48"/>
        <end position="75"/>
    </location>
</feature>
<feature type="transmembrane region" description="Helical" evidence="6">
    <location>
        <begin position="299"/>
        <end position="321"/>
    </location>
</feature>
<feature type="transmembrane region" description="Helical" evidence="6">
    <location>
        <begin position="96"/>
        <end position="114"/>
    </location>
</feature>
<keyword evidence="2" id="KW-1003">Cell membrane</keyword>
<dbReference type="InterPro" id="IPR005495">
    <property type="entry name" value="LptG/LptF_permease"/>
</dbReference>
<reference evidence="7 8" key="1">
    <citation type="submission" date="2020-11" db="EMBL/GenBank/DDBJ databases">
        <authorList>
            <person name="Peeters C."/>
        </authorList>
    </citation>
    <scope>NUCLEOTIDE SEQUENCE [LARGE SCALE GENOMIC DNA]</scope>
    <source>
        <strain evidence="7 8">LMG 7974</strain>
    </source>
</reference>
<comment type="caution">
    <text evidence="7">The sequence shown here is derived from an EMBL/GenBank/DDBJ whole genome shotgun (WGS) entry which is preliminary data.</text>
</comment>
<organism evidence="7 8">
    <name type="scientific">Campylobacter majalis</name>
    <dbReference type="NCBI Taxonomy" id="2790656"/>
    <lineage>
        <taxon>Bacteria</taxon>
        <taxon>Pseudomonadati</taxon>
        <taxon>Campylobacterota</taxon>
        <taxon>Epsilonproteobacteria</taxon>
        <taxon>Campylobacterales</taxon>
        <taxon>Campylobacteraceae</taxon>
        <taxon>Campylobacter</taxon>
    </lineage>
</organism>
<gene>
    <name evidence="7" type="ORF">LMG7974_00895</name>
</gene>
<evidence type="ECO:0000256" key="3">
    <source>
        <dbReference type="ARBA" id="ARBA00022692"/>
    </source>
</evidence>
<comment type="subcellular location">
    <subcellularLocation>
        <location evidence="1">Cell membrane</location>
        <topology evidence="1">Multi-pass membrane protein</topology>
    </subcellularLocation>
</comment>
<feature type="transmembrane region" description="Helical" evidence="6">
    <location>
        <begin position="327"/>
        <end position="350"/>
    </location>
</feature>
<feature type="transmembrane region" description="Helical" evidence="6">
    <location>
        <begin position="267"/>
        <end position="287"/>
    </location>
</feature>
<keyword evidence="4 6" id="KW-1133">Transmembrane helix</keyword>
<name>A0ABN7K7Z0_9BACT</name>
<feature type="transmembrane region" description="Helical" evidence="6">
    <location>
        <begin position="7"/>
        <end position="28"/>
    </location>
</feature>
<dbReference type="Pfam" id="PF03739">
    <property type="entry name" value="LptF_LptG"/>
    <property type="match status" value="1"/>
</dbReference>
<keyword evidence="8" id="KW-1185">Reference proteome</keyword>
<protein>
    <recommendedName>
        <fullName evidence="9">LptF/LptG family permease</fullName>
    </recommendedName>
</protein>
<dbReference type="Proteomes" id="UP000789803">
    <property type="component" value="Unassembled WGS sequence"/>
</dbReference>
<evidence type="ECO:0000256" key="6">
    <source>
        <dbReference type="SAM" id="Phobius"/>
    </source>
</evidence>